<evidence type="ECO:0000259" key="4">
    <source>
        <dbReference type="Pfam" id="PF17676"/>
    </source>
</evidence>
<organism evidence="5 6">
    <name type="scientific">Lentilactobacillus raoultii</name>
    <dbReference type="NCBI Taxonomy" id="1987503"/>
    <lineage>
        <taxon>Bacteria</taxon>
        <taxon>Bacillati</taxon>
        <taxon>Bacillota</taxon>
        <taxon>Bacilli</taxon>
        <taxon>Lactobacillales</taxon>
        <taxon>Lactobacillaceae</taxon>
        <taxon>Lentilactobacillus</taxon>
    </lineage>
</organism>
<name>A0ABW3PJP4_9LACO</name>
<feature type="domain" description="LD-carboxypeptidase C-terminal" evidence="4">
    <location>
        <begin position="213"/>
        <end position="342"/>
    </location>
</feature>
<dbReference type="Gene3D" id="3.50.30.60">
    <property type="entry name" value="LD-carboxypeptidase A C-terminal domain-like"/>
    <property type="match status" value="1"/>
</dbReference>
<dbReference type="RefSeq" id="WP_121978137.1">
    <property type="nucleotide sequence ID" value="NZ_JBHTLH010000019.1"/>
</dbReference>
<accession>A0ABW3PJP4</accession>
<dbReference type="SUPFAM" id="SSF141986">
    <property type="entry name" value="LD-carboxypeptidase A C-terminal domain-like"/>
    <property type="match status" value="1"/>
</dbReference>
<reference evidence="6" key="1">
    <citation type="journal article" date="2019" name="Int. J. Syst. Evol. Microbiol.">
        <title>The Global Catalogue of Microorganisms (GCM) 10K type strain sequencing project: providing services to taxonomists for standard genome sequencing and annotation.</title>
        <authorList>
            <consortium name="The Broad Institute Genomics Platform"/>
            <consortium name="The Broad Institute Genome Sequencing Center for Infectious Disease"/>
            <person name="Wu L."/>
            <person name="Ma J."/>
        </authorList>
    </citation>
    <scope>NUCLEOTIDE SEQUENCE [LARGE SCALE GENOMIC DNA]</scope>
    <source>
        <strain evidence="6">CCUG 71848</strain>
    </source>
</reference>
<dbReference type="SUPFAM" id="SSF52317">
    <property type="entry name" value="Class I glutamine amidotransferase-like"/>
    <property type="match status" value="1"/>
</dbReference>
<comment type="similarity">
    <text evidence="1">Belongs to the peptidase S66 family.</text>
</comment>
<dbReference type="Proteomes" id="UP001597156">
    <property type="component" value="Unassembled WGS sequence"/>
</dbReference>
<dbReference type="InterPro" id="IPR027461">
    <property type="entry name" value="Carboxypeptidase_A_C_sf"/>
</dbReference>
<feature type="domain" description="LD-carboxypeptidase N-terminal" evidence="3">
    <location>
        <begin position="13"/>
        <end position="138"/>
    </location>
</feature>
<evidence type="ECO:0000256" key="2">
    <source>
        <dbReference type="ARBA" id="ARBA00022801"/>
    </source>
</evidence>
<dbReference type="InterPro" id="IPR040449">
    <property type="entry name" value="Peptidase_S66_N"/>
</dbReference>
<comment type="caution">
    <text evidence="5">The sequence shown here is derived from an EMBL/GenBank/DDBJ whole genome shotgun (WGS) entry which is preliminary data.</text>
</comment>
<dbReference type="InterPro" id="IPR040921">
    <property type="entry name" value="Peptidase_S66C"/>
</dbReference>
<sequence length="358" mass="40354">MIKPHMLHVGDKVAVVSLSGGILGEPVAHHQLTLGINRLKEFGLDPVIMPNALKGLAFLKNHPEARADDLKQAFADESIKGIICAIGGNDTYRLLPYLLDNPTFIKNVKQSPKLFTGFSDTTINHLMFYQLGMTSFYGPNFLNDLAELDHEMLPYTKHYFQQYFQNEPTVEIKSSPIWYEERTDFSPAALGTSRVTHPEKHGYEVLRGSGTVTGPLLGGCIDSLYSILAGDRQADEKPTAEKYHLFPDKADWHGKILFIETSEEQPNPVLYRQMLLKLKDVGTLSAVAAIIVGKPQNERYYDEYKQALIDVTKDLHTPILFNVNFGHGYPRTVLPYGINCQINFDQKIVKTVDPWFKD</sequence>
<dbReference type="CDD" id="cd07062">
    <property type="entry name" value="Peptidase_S66_mccF_like"/>
    <property type="match status" value="1"/>
</dbReference>
<evidence type="ECO:0000256" key="1">
    <source>
        <dbReference type="ARBA" id="ARBA00010233"/>
    </source>
</evidence>
<dbReference type="GO" id="GO:0016787">
    <property type="term" value="F:hydrolase activity"/>
    <property type="evidence" value="ECO:0007669"/>
    <property type="project" value="UniProtKB-KW"/>
</dbReference>
<protein>
    <submittedName>
        <fullName evidence="5">S66 peptidase family protein</fullName>
        <ecNumber evidence="5">3.4.-.-</ecNumber>
    </submittedName>
</protein>
<evidence type="ECO:0000313" key="5">
    <source>
        <dbReference type="EMBL" id="MFD1125215.1"/>
    </source>
</evidence>
<keyword evidence="2 5" id="KW-0378">Hydrolase</keyword>
<keyword evidence="6" id="KW-1185">Reference proteome</keyword>
<dbReference type="InterPro" id="IPR003507">
    <property type="entry name" value="S66_fam"/>
</dbReference>
<evidence type="ECO:0000259" key="3">
    <source>
        <dbReference type="Pfam" id="PF02016"/>
    </source>
</evidence>
<dbReference type="Pfam" id="PF17676">
    <property type="entry name" value="Peptidase_S66C"/>
    <property type="match status" value="1"/>
</dbReference>
<dbReference type="EC" id="3.4.-.-" evidence="5"/>
<dbReference type="EMBL" id="JBHTLH010000019">
    <property type="protein sequence ID" value="MFD1125215.1"/>
    <property type="molecule type" value="Genomic_DNA"/>
</dbReference>
<dbReference type="Gene3D" id="3.40.50.10740">
    <property type="entry name" value="Class I glutamine amidotransferase-like"/>
    <property type="match status" value="1"/>
</dbReference>
<evidence type="ECO:0000313" key="6">
    <source>
        <dbReference type="Proteomes" id="UP001597156"/>
    </source>
</evidence>
<gene>
    <name evidence="5" type="ORF">ACFQ22_07595</name>
</gene>
<dbReference type="InterPro" id="IPR029062">
    <property type="entry name" value="Class_I_gatase-like"/>
</dbReference>
<dbReference type="PANTHER" id="PTHR30237:SF4">
    <property type="entry name" value="LD-CARBOXYPEPTIDASE C-TERMINAL DOMAIN-CONTAINING PROTEIN"/>
    <property type="match status" value="1"/>
</dbReference>
<dbReference type="InterPro" id="IPR027478">
    <property type="entry name" value="LdcA_N"/>
</dbReference>
<dbReference type="Pfam" id="PF02016">
    <property type="entry name" value="Peptidase_S66"/>
    <property type="match status" value="1"/>
</dbReference>
<dbReference type="PANTHER" id="PTHR30237">
    <property type="entry name" value="MURAMOYLTETRAPEPTIDE CARBOXYPEPTIDASE"/>
    <property type="match status" value="1"/>
</dbReference>
<dbReference type="PIRSF" id="PIRSF028757">
    <property type="entry name" value="LD-carboxypeptidase"/>
    <property type="match status" value="1"/>
</dbReference>
<proteinExistence type="inferred from homology"/>